<dbReference type="RefSeq" id="WP_025077172.1">
    <property type="nucleotide sequence ID" value="NZ_CAOOJZ010000060.1"/>
</dbReference>
<sequence length="133" mass="14973">MQSISKADILDMLLFVEERIALTIERCSGIVSVNDFLYSPDKVDIFDATCMRLQTIGEAVKNIDNLTHHDLLAGYSDVPWKSIIGLRNIISHEYLSIDPAEIFRIVKIHLPQLHSVILKIKDDVDAGSVQDLL</sequence>
<organism evidence="7 8">
    <name type="scientific">Phocaeicola sartorii</name>
    <dbReference type="NCBI Taxonomy" id="671267"/>
    <lineage>
        <taxon>Bacteria</taxon>
        <taxon>Pseudomonadati</taxon>
        <taxon>Bacteroidota</taxon>
        <taxon>Bacteroidia</taxon>
        <taxon>Bacteroidales</taxon>
        <taxon>Bacteroidaceae</taxon>
        <taxon>Phocaeicola</taxon>
    </lineage>
</organism>
<evidence type="ECO:0000256" key="1">
    <source>
        <dbReference type="ARBA" id="ARBA00022553"/>
    </source>
</evidence>
<comment type="similarity">
    <text evidence="6">Belongs to the HepT RNase toxin family.</text>
</comment>
<dbReference type="PANTHER" id="PTHR34139">
    <property type="entry name" value="UPF0331 PROTEIN MJ0127"/>
    <property type="match status" value="1"/>
</dbReference>
<dbReference type="GO" id="GO:0110001">
    <property type="term" value="C:toxin-antitoxin complex"/>
    <property type="evidence" value="ECO:0007669"/>
    <property type="project" value="InterPro"/>
</dbReference>
<dbReference type="GO" id="GO:0000166">
    <property type="term" value="F:nucleotide binding"/>
    <property type="evidence" value="ECO:0007669"/>
    <property type="project" value="UniProtKB-KW"/>
</dbReference>
<dbReference type="InterPro" id="IPR008201">
    <property type="entry name" value="HepT-like"/>
</dbReference>
<dbReference type="InterPro" id="IPR051813">
    <property type="entry name" value="HepT_RNase_toxin"/>
</dbReference>
<reference evidence="7 8" key="1">
    <citation type="submission" date="2019-04" db="EMBL/GenBank/DDBJ databases">
        <title>Microbes associate with the intestines of laboratory mice.</title>
        <authorList>
            <person name="Navarre W."/>
            <person name="Wong E."/>
            <person name="Huang K."/>
            <person name="Tropini C."/>
            <person name="Ng K."/>
            <person name="Yu B."/>
        </authorList>
    </citation>
    <scope>NUCLEOTIDE SEQUENCE [LARGE SCALE GENOMIC DNA]</scope>
    <source>
        <strain evidence="7 8">NM22_B1</strain>
    </source>
</reference>
<dbReference type="GeneID" id="82154402"/>
<dbReference type="GO" id="GO:0004540">
    <property type="term" value="F:RNA nuclease activity"/>
    <property type="evidence" value="ECO:0007669"/>
    <property type="project" value="InterPro"/>
</dbReference>
<dbReference type="Gene3D" id="1.20.120.580">
    <property type="entry name" value="bsu32300-like"/>
    <property type="match status" value="1"/>
</dbReference>
<keyword evidence="5" id="KW-0378">Hydrolase</keyword>
<proteinExistence type="inferred from homology"/>
<keyword evidence="2" id="KW-1277">Toxin-antitoxin system</keyword>
<dbReference type="InterPro" id="IPR037038">
    <property type="entry name" value="HepT-like_sf"/>
</dbReference>
<protein>
    <submittedName>
        <fullName evidence="7">DUF86 domain-containing protein</fullName>
    </submittedName>
</protein>
<evidence type="ECO:0000313" key="8">
    <source>
        <dbReference type="Proteomes" id="UP000310760"/>
    </source>
</evidence>
<dbReference type="EMBL" id="SRYJ01000059">
    <property type="protein sequence ID" value="TGY67599.1"/>
    <property type="molecule type" value="Genomic_DNA"/>
</dbReference>
<evidence type="ECO:0000256" key="3">
    <source>
        <dbReference type="ARBA" id="ARBA00022722"/>
    </source>
</evidence>
<dbReference type="PANTHER" id="PTHR34139:SF1">
    <property type="entry name" value="RNASE MJ1380-RELATED"/>
    <property type="match status" value="1"/>
</dbReference>
<keyword evidence="4" id="KW-0547">Nucleotide-binding</keyword>
<gene>
    <name evidence="7" type="ORF">E5339_19685</name>
</gene>
<dbReference type="GO" id="GO:0016787">
    <property type="term" value="F:hydrolase activity"/>
    <property type="evidence" value="ECO:0007669"/>
    <property type="project" value="UniProtKB-KW"/>
</dbReference>
<evidence type="ECO:0000256" key="6">
    <source>
        <dbReference type="ARBA" id="ARBA00024207"/>
    </source>
</evidence>
<accession>A0A4S2FE33</accession>
<keyword evidence="3" id="KW-0540">Nuclease</keyword>
<dbReference type="AlphaFoldDB" id="A0A4S2FE33"/>
<evidence type="ECO:0000313" key="7">
    <source>
        <dbReference type="EMBL" id="TGY67599.1"/>
    </source>
</evidence>
<evidence type="ECO:0000256" key="2">
    <source>
        <dbReference type="ARBA" id="ARBA00022649"/>
    </source>
</evidence>
<dbReference type="OrthoDB" id="9810538at2"/>
<keyword evidence="1" id="KW-0597">Phosphoprotein</keyword>
<dbReference type="Pfam" id="PF01934">
    <property type="entry name" value="HepT-like"/>
    <property type="match status" value="1"/>
</dbReference>
<evidence type="ECO:0000256" key="5">
    <source>
        <dbReference type="ARBA" id="ARBA00022801"/>
    </source>
</evidence>
<evidence type="ECO:0000256" key="4">
    <source>
        <dbReference type="ARBA" id="ARBA00022741"/>
    </source>
</evidence>
<name>A0A4S2FE33_9BACT</name>
<dbReference type="Proteomes" id="UP000310760">
    <property type="component" value="Unassembled WGS sequence"/>
</dbReference>
<comment type="caution">
    <text evidence="7">The sequence shown here is derived from an EMBL/GenBank/DDBJ whole genome shotgun (WGS) entry which is preliminary data.</text>
</comment>